<dbReference type="EMBL" id="LR134473">
    <property type="protein sequence ID" value="VEI02035.1"/>
    <property type="molecule type" value="Genomic_DNA"/>
</dbReference>
<evidence type="ECO:0000259" key="2">
    <source>
        <dbReference type="SMART" id="SM00849"/>
    </source>
</evidence>
<dbReference type="SMART" id="SM00849">
    <property type="entry name" value="Lactamase_B"/>
    <property type="match status" value="1"/>
</dbReference>
<feature type="domain" description="Beta-Casp" evidence="3">
    <location>
        <begin position="253"/>
        <end position="373"/>
    </location>
</feature>
<dbReference type="Pfam" id="PF10996">
    <property type="entry name" value="Beta-Casp"/>
    <property type="match status" value="1"/>
</dbReference>
<dbReference type="CDD" id="cd16295">
    <property type="entry name" value="TTHA0252-CPSF-like_MBL-fold"/>
    <property type="match status" value="1"/>
</dbReference>
<evidence type="ECO:0000313" key="5">
    <source>
        <dbReference type="Proteomes" id="UP000277858"/>
    </source>
</evidence>
<dbReference type="RefSeq" id="WP_028702453.1">
    <property type="nucleotide sequence ID" value="NZ_JAKDOF010000009.1"/>
</dbReference>
<dbReference type="EC" id="3.1.-.-" evidence="4"/>
<dbReference type="InterPro" id="IPR001279">
    <property type="entry name" value="Metallo-B-lactamas"/>
</dbReference>
<name>A0A3S4UVV4_9ACTN</name>
<dbReference type="InterPro" id="IPR050698">
    <property type="entry name" value="MBL"/>
</dbReference>
<dbReference type="OrthoDB" id="2971563at2"/>
<keyword evidence="1 4" id="KW-0378">Hydrolase</keyword>
<dbReference type="GO" id="GO:0004521">
    <property type="term" value="F:RNA endonuclease activity"/>
    <property type="evidence" value="ECO:0007669"/>
    <property type="project" value="TreeGrafter"/>
</dbReference>
<dbReference type="PANTHER" id="PTHR11203:SF37">
    <property type="entry name" value="INTEGRATOR COMPLEX SUBUNIT 11"/>
    <property type="match status" value="1"/>
</dbReference>
<dbReference type="AlphaFoldDB" id="A0A3S4UVV4"/>
<protein>
    <submittedName>
        <fullName evidence="4">Ribonuclease TTHA0252</fullName>
        <ecNumber evidence="4">3.1.-.-</ecNumber>
    </submittedName>
</protein>
<dbReference type="Pfam" id="PF07521">
    <property type="entry name" value="RMMBL"/>
    <property type="match status" value="1"/>
</dbReference>
<dbReference type="GO" id="GO:0016787">
    <property type="term" value="F:hydrolase activity"/>
    <property type="evidence" value="ECO:0007669"/>
    <property type="project" value="UniProtKB-KW"/>
</dbReference>
<dbReference type="SUPFAM" id="SSF56281">
    <property type="entry name" value="Metallo-hydrolase/oxidoreductase"/>
    <property type="match status" value="1"/>
</dbReference>
<dbReference type="Gene3D" id="3.60.15.10">
    <property type="entry name" value="Ribonuclease Z/Hydroxyacylglutathione hydrolase-like"/>
    <property type="match status" value="1"/>
</dbReference>
<sequence>MSTPVTLTFLGAAGTVTGSKFLLSSAGQHLLVDAGMFQGLKTLRLRNRAPFMMDPARIGEVLVTHAHADHTGYLPALVKLGFRGPIRATRPTLELAEIVLRDSAYLQELATTDAIRGRYSRHTSPTPLYDSSDVERTLPLFRPVPLGQDVQVGRDAVARWTRAGHILGSASINVATDDSSVLFSGDLGRPTHPILRPRQTPPPARTVVMESTYGGRLHPEPAGPGHEEMAEAVRRAVAAGGQVVIPAFAVDRTEGVLHVLADMMADGRIPQVPVVVDSPMALRVLDVYRAEPGELLPGAGMEWLDQIPDLRETRSAAESKTLSGRREPMIIVSSSGMCEGGRVLHHLARLLPDPRNAVVLTGYQAVGTRGSDLSEGARRIKLFGRYVKVGARVVSDDEFSVHADADDLIGWLRDLGREPETIYLVHGEKESALALQDRIHQELGWTAVVPRADEVVRVD</sequence>
<dbReference type="Pfam" id="PF00753">
    <property type="entry name" value="Lactamase_B"/>
    <property type="match status" value="1"/>
</dbReference>
<dbReference type="InterPro" id="IPR022712">
    <property type="entry name" value="Beta_Casp"/>
</dbReference>
<accession>A0A3S4UVV4</accession>
<evidence type="ECO:0000256" key="1">
    <source>
        <dbReference type="ARBA" id="ARBA00022801"/>
    </source>
</evidence>
<keyword evidence="5" id="KW-1185">Reference proteome</keyword>
<organism evidence="4 5">
    <name type="scientific">Acidipropionibacterium jensenii</name>
    <dbReference type="NCBI Taxonomy" id="1749"/>
    <lineage>
        <taxon>Bacteria</taxon>
        <taxon>Bacillati</taxon>
        <taxon>Actinomycetota</taxon>
        <taxon>Actinomycetes</taxon>
        <taxon>Propionibacteriales</taxon>
        <taxon>Propionibacteriaceae</taxon>
        <taxon>Acidipropionibacterium</taxon>
    </lineage>
</organism>
<evidence type="ECO:0000313" key="4">
    <source>
        <dbReference type="EMBL" id="VEI02035.1"/>
    </source>
</evidence>
<gene>
    <name evidence="4" type="ORF">NCTC13652_00200</name>
</gene>
<dbReference type="SMART" id="SM01027">
    <property type="entry name" value="Beta-Casp"/>
    <property type="match status" value="1"/>
</dbReference>
<evidence type="ECO:0000259" key="3">
    <source>
        <dbReference type="SMART" id="SM01027"/>
    </source>
</evidence>
<dbReference type="InterPro" id="IPR011108">
    <property type="entry name" value="RMMBL"/>
</dbReference>
<dbReference type="InterPro" id="IPR036866">
    <property type="entry name" value="RibonucZ/Hydroxyglut_hydro"/>
</dbReference>
<dbReference type="Proteomes" id="UP000277858">
    <property type="component" value="Chromosome"/>
</dbReference>
<dbReference type="PANTHER" id="PTHR11203">
    <property type="entry name" value="CLEAVAGE AND POLYADENYLATION SPECIFICITY FACTOR FAMILY MEMBER"/>
    <property type="match status" value="1"/>
</dbReference>
<reference evidence="4 5" key="1">
    <citation type="submission" date="2018-12" db="EMBL/GenBank/DDBJ databases">
        <authorList>
            <consortium name="Pathogen Informatics"/>
        </authorList>
    </citation>
    <scope>NUCLEOTIDE SEQUENCE [LARGE SCALE GENOMIC DNA]</scope>
    <source>
        <strain evidence="4 5">NCTC13652</strain>
    </source>
</reference>
<dbReference type="Gene3D" id="3.40.50.10890">
    <property type="match status" value="1"/>
</dbReference>
<proteinExistence type="predicted"/>
<feature type="domain" description="Metallo-beta-lactamase" evidence="2">
    <location>
        <begin position="17"/>
        <end position="226"/>
    </location>
</feature>
<dbReference type="STRING" id="1122997.GCA_000425285_00668"/>